<evidence type="ECO:0000313" key="4">
    <source>
        <dbReference type="Proteomes" id="UP001165296"/>
    </source>
</evidence>
<dbReference type="RefSeq" id="WP_226177591.1">
    <property type="nucleotide sequence ID" value="NZ_JAJADR010000005.1"/>
</dbReference>
<comment type="caution">
    <text evidence="3">The sequence shown here is derived from an EMBL/GenBank/DDBJ whole genome shotgun (WGS) entry which is preliminary data.</text>
</comment>
<protein>
    <submittedName>
        <fullName evidence="3">PIG-L family deacetylase</fullName>
    </submittedName>
</protein>
<reference evidence="3" key="1">
    <citation type="submission" date="2021-10" db="EMBL/GenBank/DDBJ databases">
        <authorList>
            <person name="Dean J.D."/>
            <person name="Kim M.K."/>
            <person name="Newey C.N."/>
            <person name="Stoker T.S."/>
            <person name="Thompson D.W."/>
            <person name="Grose J.H."/>
        </authorList>
    </citation>
    <scope>NUCLEOTIDE SEQUENCE</scope>
    <source>
        <strain evidence="3">BT178</strain>
    </source>
</reference>
<keyword evidence="4" id="KW-1185">Reference proteome</keyword>
<dbReference type="Gene3D" id="3.40.50.10320">
    <property type="entry name" value="LmbE-like"/>
    <property type="match status" value="1"/>
</dbReference>
<evidence type="ECO:0000256" key="1">
    <source>
        <dbReference type="SAM" id="Phobius"/>
    </source>
</evidence>
<evidence type="ECO:0000256" key="2">
    <source>
        <dbReference type="SAM" id="SignalP"/>
    </source>
</evidence>
<keyword evidence="1" id="KW-1133">Transmembrane helix</keyword>
<sequence>MAKLLRNLLVLLVLLASQPAVAGNVTVYVNGHPDDWQLFMNPDAYQDLTNPDNRVVFIYLTSGDQGLRIGGRGTIPLFRARESGAVRSSSFASNQAVASADSLHKGRRVLINQHLITKYSYENAVHYFIRMPDVADWQSTTLIDQFHHRPLPLRTIDGVSTYTSWNELVATVRAIIVAETRHTNNFRLNTLDPDVRYNPDDHPDHRNAGTAAVDACRGLKARIKLFQGYATGMYPENLSNEEKLNESALFALAASATIEAGYDNTWEFWHKGFIGKNYYRLYYDPVSLQASVMPSFESMPVPQNTAGEFSLDYISPPGHSDADQNMVMQAFDRASEFIAYHKRHFNNMHLFAYAMLLLGGFCTGLFVRRRPHEPLQQQPQPQPQPQPQHRYA</sequence>
<keyword evidence="1" id="KW-0472">Membrane</keyword>
<accession>A0ABS8AVE4</accession>
<evidence type="ECO:0000313" key="3">
    <source>
        <dbReference type="EMBL" id="MCB2409774.1"/>
    </source>
</evidence>
<organism evidence="3 4">
    <name type="scientific">Hymenobacter lucidus</name>
    <dbReference type="NCBI Taxonomy" id="2880930"/>
    <lineage>
        <taxon>Bacteria</taxon>
        <taxon>Pseudomonadati</taxon>
        <taxon>Bacteroidota</taxon>
        <taxon>Cytophagia</taxon>
        <taxon>Cytophagales</taxon>
        <taxon>Hymenobacteraceae</taxon>
        <taxon>Hymenobacter</taxon>
    </lineage>
</organism>
<proteinExistence type="predicted"/>
<keyword evidence="1" id="KW-0812">Transmembrane</keyword>
<feature type="chain" id="PRO_5045994186" evidence="2">
    <location>
        <begin position="23"/>
        <end position="392"/>
    </location>
</feature>
<dbReference type="Proteomes" id="UP001165296">
    <property type="component" value="Unassembled WGS sequence"/>
</dbReference>
<feature type="transmembrane region" description="Helical" evidence="1">
    <location>
        <begin position="350"/>
        <end position="367"/>
    </location>
</feature>
<name>A0ABS8AVE4_9BACT</name>
<dbReference type="SUPFAM" id="SSF102588">
    <property type="entry name" value="LmbE-like"/>
    <property type="match status" value="1"/>
</dbReference>
<dbReference type="InterPro" id="IPR024078">
    <property type="entry name" value="LmbE-like_dom_sf"/>
</dbReference>
<keyword evidence="2" id="KW-0732">Signal</keyword>
<gene>
    <name evidence="3" type="ORF">LGH74_17415</name>
</gene>
<feature type="signal peptide" evidence="2">
    <location>
        <begin position="1"/>
        <end position="22"/>
    </location>
</feature>
<dbReference type="EMBL" id="JAJADR010000005">
    <property type="protein sequence ID" value="MCB2409774.1"/>
    <property type="molecule type" value="Genomic_DNA"/>
</dbReference>